<reference evidence="2 3" key="1">
    <citation type="submission" date="2024-04" db="EMBL/GenBank/DDBJ databases">
        <title>Tritrichomonas musculus Genome.</title>
        <authorList>
            <person name="Alves-Ferreira E."/>
            <person name="Grigg M."/>
            <person name="Lorenzi H."/>
            <person name="Galac M."/>
        </authorList>
    </citation>
    <scope>NUCLEOTIDE SEQUENCE [LARGE SCALE GENOMIC DNA]</scope>
    <source>
        <strain evidence="2 3">EAF2021</strain>
    </source>
</reference>
<evidence type="ECO:0008006" key="4">
    <source>
        <dbReference type="Google" id="ProtNLM"/>
    </source>
</evidence>
<name>A0ABR2K9Z0_9EUKA</name>
<comment type="caution">
    <text evidence="2">The sequence shown here is derived from an EMBL/GenBank/DDBJ whole genome shotgun (WGS) entry which is preliminary data.</text>
</comment>
<gene>
    <name evidence="2" type="ORF">M9Y10_038350</name>
</gene>
<sequence>MFRDSLKPCFKLLAEKVNELEAEFDNYPTVDEANEALKEYALKKDIPALVDTSGYALKTDIPEPVDFRGYVLKRELDKVKTENSTLKATITAMETRLAALENNLNLVEYTFEKSSSTNIRYIFGQPLNAYKGTIYLSYTETKNNVTSVKEIKVNDSYSLIPHS</sequence>
<dbReference type="EMBL" id="JAPFFF010000006">
    <property type="protein sequence ID" value="KAK8887312.1"/>
    <property type="molecule type" value="Genomic_DNA"/>
</dbReference>
<feature type="coiled-coil region" evidence="1">
    <location>
        <begin position="76"/>
        <end position="110"/>
    </location>
</feature>
<keyword evidence="3" id="KW-1185">Reference proteome</keyword>
<accession>A0ABR2K9Z0</accession>
<keyword evidence="1" id="KW-0175">Coiled coil</keyword>
<evidence type="ECO:0000313" key="3">
    <source>
        <dbReference type="Proteomes" id="UP001470230"/>
    </source>
</evidence>
<evidence type="ECO:0000256" key="1">
    <source>
        <dbReference type="SAM" id="Coils"/>
    </source>
</evidence>
<proteinExistence type="predicted"/>
<organism evidence="2 3">
    <name type="scientific">Tritrichomonas musculus</name>
    <dbReference type="NCBI Taxonomy" id="1915356"/>
    <lineage>
        <taxon>Eukaryota</taxon>
        <taxon>Metamonada</taxon>
        <taxon>Parabasalia</taxon>
        <taxon>Tritrichomonadida</taxon>
        <taxon>Tritrichomonadidae</taxon>
        <taxon>Tritrichomonas</taxon>
    </lineage>
</organism>
<dbReference type="Proteomes" id="UP001470230">
    <property type="component" value="Unassembled WGS sequence"/>
</dbReference>
<protein>
    <recommendedName>
        <fullName evidence="4">KE2 family protein</fullName>
    </recommendedName>
</protein>
<evidence type="ECO:0000313" key="2">
    <source>
        <dbReference type="EMBL" id="KAK8887312.1"/>
    </source>
</evidence>